<protein>
    <submittedName>
        <fullName evidence="1">Uncharacterized protein</fullName>
    </submittedName>
</protein>
<keyword evidence="2" id="KW-1185">Reference proteome</keyword>
<evidence type="ECO:0000313" key="2">
    <source>
        <dbReference type="Proteomes" id="UP001140091"/>
    </source>
</evidence>
<dbReference type="EMBL" id="JANBPK010000718">
    <property type="protein sequence ID" value="KAJ2934423.1"/>
    <property type="molecule type" value="Genomic_DNA"/>
</dbReference>
<evidence type="ECO:0000313" key="1">
    <source>
        <dbReference type="EMBL" id="KAJ2934423.1"/>
    </source>
</evidence>
<dbReference type="OrthoDB" id="10338775at2759"/>
<dbReference type="Proteomes" id="UP001140091">
    <property type="component" value="Unassembled WGS sequence"/>
</dbReference>
<sequence>MDDALTVSVAESFALLDDARARNEELDSNTIQSIFRQSASMEHCREASVESYRSFSERKVKLFSYKRRGSEPIEAVCHEIERWFSELIQDKEVLEFTGLKGLPGVKDIVARYGVSQQKEYTLNKVFLDIGVLVYLDKETPLLRVYSIQLTAWATCKTIFGFIEKNRNGIIGEYRSCAYKPKRELITGLSQKVRDEAKRKLEVFLSSGT</sequence>
<gene>
    <name evidence="1" type="ORF">H1R20_g2688</name>
</gene>
<organism evidence="1 2">
    <name type="scientific">Candolleomyces eurysporus</name>
    <dbReference type="NCBI Taxonomy" id="2828524"/>
    <lineage>
        <taxon>Eukaryota</taxon>
        <taxon>Fungi</taxon>
        <taxon>Dikarya</taxon>
        <taxon>Basidiomycota</taxon>
        <taxon>Agaricomycotina</taxon>
        <taxon>Agaricomycetes</taxon>
        <taxon>Agaricomycetidae</taxon>
        <taxon>Agaricales</taxon>
        <taxon>Agaricineae</taxon>
        <taxon>Psathyrellaceae</taxon>
        <taxon>Candolleomyces</taxon>
    </lineage>
</organism>
<comment type="caution">
    <text evidence="1">The sequence shown here is derived from an EMBL/GenBank/DDBJ whole genome shotgun (WGS) entry which is preliminary data.</text>
</comment>
<name>A0A9W8JIS1_9AGAR</name>
<proteinExistence type="predicted"/>
<accession>A0A9W8JIS1</accession>
<feature type="non-terminal residue" evidence="1">
    <location>
        <position position="1"/>
    </location>
</feature>
<reference evidence="1" key="1">
    <citation type="submission" date="2022-06" db="EMBL/GenBank/DDBJ databases">
        <title>Genome Sequence of Candolleomyces eurysporus.</title>
        <authorList>
            <person name="Buettner E."/>
        </authorList>
    </citation>
    <scope>NUCLEOTIDE SEQUENCE</scope>
    <source>
        <strain evidence="1">VTCC 930004</strain>
    </source>
</reference>
<dbReference type="AlphaFoldDB" id="A0A9W8JIS1"/>